<accession>A0ABQ7MG20</accession>
<keyword evidence="4" id="KW-0963">Cytoplasm</keyword>
<sequence length="689" mass="78014">MMMEKNPSSVVVADGDEAEWQHENPPISSPSSFPLPSVYRLKSVQSNLHQRGIGGLGAEFADIFRRAFASRVFPPYVTSRLGIKHVKGMLLFGPPGTGKTLMARQIGKMLNGKDPKIVNGPEVLSKFVGDASELHVIIFDEIDAICKSRGSTRDGTGVHDSIVNQLLTKIDGVEALNNVLLIGMTKRKDLLDEALLRPGRLEVQVEISLPDEAGRFQILQIHTNKMKENSFLGHDINLQELDTYSHKCVTDVICQYFLAAARTKNYSGAGLEGAVKSATSYALNRQLSMYDLTKPVEEENIKITMEDFLHAIHEVQPAFGASTDDLECCRYARTLLLWSMHLSFFDCIATIDNVVWDSRCNEETFHFLRKSFRCRIFVRAEYFRLLLKQCLFSLKLPNCKSMPLDTRQRDLPPQPCFEDNAARTVPLPELGRPYAAELQARCLQPSPLQSLLWSHHDKESCGKRFSMSDMRSWKPDSWKLNEIFATGIVLGGYQAVMSVIFFWGFTRLTSARDNNDELMFAVYLQVSIISQALIFVTRSRSWSFVERPGALLMIAFVIAQLIATLIAVYANWTFAKVKGIGWGWAAVIWVYSILTYIPQDILKFAIRYILSGKAWVSMFDKRHGLQTRQEVNVFPENEGYRELSQIVEQAKKKAEIARLREIHTFKGHVESVAKLKGLDIDTSRHHYTL</sequence>
<reference evidence="7 8" key="1">
    <citation type="submission" date="2021-03" db="EMBL/GenBank/DDBJ databases">
        <authorList>
            <person name="King G.J."/>
            <person name="Bancroft I."/>
            <person name="Baten A."/>
            <person name="Bloomfield J."/>
            <person name="Borpatragohain P."/>
            <person name="He Z."/>
            <person name="Irish N."/>
            <person name="Irwin J."/>
            <person name="Liu K."/>
            <person name="Mauleon R.P."/>
            <person name="Moore J."/>
            <person name="Morris R."/>
            <person name="Ostergaard L."/>
            <person name="Wang B."/>
            <person name="Wells R."/>
        </authorList>
    </citation>
    <scope>NUCLEOTIDE SEQUENCE [LARGE SCALE GENOMIC DNA]</scope>
    <source>
        <strain evidence="7">R-o-18</strain>
        <tissue evidence="7">Leaf</tissue>
    </source>
</reference>
<dbReference type="Gene3D" id="1.10.8.60">
    <property type="match status" value="1"/>
</dbReference>
<dbReference type="SMART" id="SM00382">
    <property type="entry name" value="AAA"/>
    <property type="match status" value="1"/>
</dbReference>
<proteinExistence type="inferred from homology"/>
<keyword evidence="4" id="KW-0931">ER-Golgi transport</keyword>
<dbReference type="InterPro" id="IPR003959">
    <property type="entry name" value="ATPase_AAA_core"/>
</dbReference>
<feature type="transmembrane region" description="Helical" evidence="5">
    <location>
        <begin position="580"/>
        <end position="597"/>
    </location>
</feature>
<dbReference type="PANTHER" id="PTHR23078">
    <property type="entry name" value="VESICULAR-FUSION PROTEIN NSF"/>
    <property type="match status" value="1"/>
</dbReference>
<dbReference type="Pfam" id="PF00004">
    <property type="entry name" value="AAA"/>
    <property type="match status" value="1"/>
</dbReference>
<comment type="caution">
    <text evidence="7">The sequence shown here is derived from an EMBL/GenBank/DDBJ whole genome shotgun (WGS) entry which is preliminary data.</text>
</comment>
<evidence type="ECO:0000256" key="1">
    <source>
        <dbReference type="ARBA" id="ARBA00006914"/>
    </source>
</evidence>
<dbReference type="Gene3D" id="3.40.50.300">
    <property type="entry name" value="P-loop containing nucleotide triphosphate hydrolases"/>
    <property type="match status" value="1"/>
</dbReference>
<feature type="transmembrane region" description="Helical" evidence="5">
    <location>
        <begin position="518"/>
        <end position="537"/>
    </location>
</feature>
<keyword evidence="5" id="KW-0472">Membrane</keyword>
<keyword evidence="4" id="KW-0378">Hydrolase</keyword>
<evidence type="ECO:0000256" key="2">
    <source>
        <dbReference type="ARBA" id="ARBA00022741"/>
    </source>
</evidence>
<gene>
    <name evidence="7" type="primary">A05g502700.1_BraROA</name>
    <name evidence="7" type="ORF">IGI04_018665</name>
</gene>
<evidence type="ECO:0000256" key="4">
    <source>
        <dbReference type="RuleBase" id="RU367045"/>
    </source>
</evidence>
<dbReference type="EMBL" id="JADBGQ010000005">
    <property type="protein sequence ID" value="KAG5396851.1"/>
    <property type="molecule type" value="Genomic_DNA"/>
</dbReference>
<comment type="cofactor">
    <cofactor evidence="4">
        <name>Mg(2+)</name>
        <dbReference type="ChEBI" id="CHEBI:18420"/>
    </cofactor>
    <text evidence="4">Binds 1 Mg(2+) ion per subunit.</text>
</comment>
<dbReference type="Proteomes" id="UP000823674">
    <property type="component" value="Chromosome A05"/>
</dbReference>
<dbReference type="Gene3D" id="1.20.1110.10">
    <property type="entry name" value="Calcium-transporting ATPase, transmembrane domain"/>
    <property type="match status" value="1"/>
</dbReference>
<dbReference type="InterPro" id="IPR023298">
    <property type="entry name" value="ATPase_P-typ_TM_dom_sf"/>
</dbReference>
<dbReference type="Gene3D" id="6.10.140.890">
    <property type="match status" value="1"/>
</dbReference>
<dbReference type="PANTHER" id="PTHR23078:SF3">
    <property type="entry name" value="VESICLE-FUSING ATPASE"/>
    <property type="match status" value="1"/>
</dbReference>
<dbReference type="InterPro" id="IPR027417">
    <property type="entry name" value="P-loop_NTPase"/>
</dbReference>
<dbReference type="InterPro" id="IPR003593">
    <property type="entry name" value="AAA+_ATPase"/>
</dbReference>
<keyword evidence="8" id="KW-1185">Reference proteome</keyword>
<keyword evidence="4" id="KW-0653">Protein transport</keyword>
<feature type="transmembrane region" description="Helical" evidence="5">
    <location>
        <begin position="549"/>
        <end position="574"/>
    </location>
</feature>
<comment type="subcellular location">
    <subcellularLocation>
        <location evidence="4">Cytoplasm</location>
    </subcellularLocation>
</comment>
<dbReference type="SUPFAM" id="SSF81665">
    <property type="entry name" value="Calcium ATPase, transmembrane domain M"/>
    <property type="match status" value="1"/>
</dbReference>
<organism evidence="7 8">
    <name type="scientific">Brassica rapa subsp. trilocularis</name>
    <dbReference type="NCBI Taxonomy" id="1813537"/>
    <lineage>
        <taxon>Eukaryota</taxon>
        <taxon>Viridiplantae</taxon>
        <taxon>Streptophyta</taxon>
        <taxon>Embryophyta</taxon>
        <taxon>Tracheophyta</taxon>
        <taxon>Spermatophyta</taxon>
        <taxon>Magnoliopsida</taxon>
        <taxon>eudicotyledons</taxon>
        <taxon>Gunneridae</taxon>
        <taxon>Pentapetalae</taxon>
        <taxon>rosids</taxon>
        <taxon>malvids</taxon>
        <taxon>Brassicales</taxon>
        <taxon>Brassicaceae</taxon>
        <taxon>Brassiceae</taxon>
        <taxon>Brassica</taxon>
    </lineage>
</organism>
<dbReference type="EC" id="3.6.4.6" evidence="4"/>
<keyword evidence="5" id="KW-1133">Transmembrane helix</keyword>
<keyword evidence="2 4" id="KW-0547">Nucleotide-binding</keyword>
<keyword evidence="4" id="KW-0813">Transport</keyword>
<protein>
    <recommendedName>
        <fullName evidence="4">Vesicle-fusing ATPase</fullName>
        <ecNumber evidence="4">3.6.4.6</ecNumber>
    </recommendedName>
</protein>
<feature type="transmembrane region" description="Helical" evidence="5">
    <location>
        <begin position="483"/>
        <end position="506"/>
    </location>
</feature>
<comment type="similarity">
    <text evidence="1 4">Belongs to the AAA ATPase family.</text>
</comment>
<name>A0ABQ7MG20_BRACM</name>
<keyword evidence="3 4" id="KW-0067">ATP-binding</keyword>
<keyword evidence="4" id="KW-0460">Magnesium</keyword>
<comment type="function">
    <text evidence="4">Required for vesicle-mediated transport. Catalyzes the fusion of transport vesicles within the Golgi cisternae. Is also required for transport from the endoplasmic reticulum to the Golgi stack. Seems to function as a fusion protein required for the delivery of cargo proteins to all compartments of the Golgi stack independent of vesicle origin.</text>
</comment>
<evidence type="ECO:0000313" key="8">
    <source>
        <dbReference type="Proteomes" id="UP000823674"/>
    </source>
</evidence>
<feature type="domain" description="AAA+ ATPase" evidence="6">
    <location>
        <begin position="85"/>
        <end position="211"/>
    </location>
</feature>
<dbReference type="InterPro" id="IPR039812">
    <property type="entry name" value="Vesicle-fus_ATPase"/>
</dbReference>
<keyword evidence="5" id="KW-0812">Transmembrane</keyword>
<evidence type="ECO:0000313" key="7">
    <source>
        <dbReference type="EMBL" id="KAG5396851.1"/>
    </source>
</evidence>
<evidence type="ECO:0000256" key="3">
    <source>
        <dbReference type="ARBA" id="ARBA00022840"/>
    </source>
</evidence>
<evidence type="ECO:0000256" key="5">
    <source>
        <dbReference type="SAM" id="Phobius"/>
    </source>
</evidence>
<dbReference type="SUPFAM" id="SSF52540">
    <property type="entry name" value="P-loop containing nucleoside triphosphate hydrolases"/>
    <property type="match status" value="1"/>
</dbReference>
<keyword evidence="4" id="KW-0479">Metal-binding</keyword>
<evidence type="ECO:0000259" key="6">
    <source>
        <dbReference type="SMART" id="SM00382"/>
    </source>
</evidence>
<comment type="catalytic activity">
    <reaction evidence="4">
        <text>ATP + H2O = ADP + phosphate + H(+)</text>
        <dbReference type="Rhea" id="RHEA:13065"/>
        <dbReference type="ChEBI" id="CHEBI:15377"/>
        <dbReference type="ChEBI" id="CHEBI:15378"/>
        <dbReference type="ChEBI" id="CHEBI:30616"/>
        <dbReference type="ChEBI" id="CHEBI:43474"/>
        <dbReference type="ChEBI" id="CHEBI:456216"/>
        <dbReference type="EC" id="3.6.4.6"/>
    </reaction>
</comment>